<dbReference type="PANTHER" id="PTHR13947">
    <property type="entry name" value="GNAT FAMILY N-ACETYLTRANSFERASE"/>
    <property type="match status" value="1"/>
</dbReference>
<proteinExistence type="predicted"/>
<comment type="caution">
    <text evidence="3">The sequence shown here is derived from an EMBL/GenBank/DDBJ whole genome shotgun (WGS) entry which is preliminary data.</text>
</comment>
<keyword evidence="4" id="KW-1185">Reference proteome</keyword>
<gene>
    <name evidence="3" type="ORF">AT575_02790</name>
</gene>
<keyword evidence="1 3" id="KW-0808">Transferase</keyword>
<evidence type="ECO:0000313" key="4">
    <source>
        <dbReference type="Proteomes" id="UP000235963"/>
    </source>
</evidence>
<evidence type="ECO:0000313" key="3">
    <source>
        <dbReference type="EMBL" id="PND48143.1"/>
    </source>
</evidence>
<evidence type="ECO:0000256" key="1">
    <source>
        <dbReference type="ARBA" id="ARBA00022679"/>
    </source>
</evidence>
<name>A0A2N8LDA0_9STRE</name>
<dbReference type="EMBL" id="LOCM01000012">
    <property type="protein sequence ID" value="PND48143.1"/>
    <property type="molecule type" value="Genomic_DNA"/>
</dbReference>
<dbReference type="AlphaFoldDB" id="A0A2N8LDA0"/>
<dbReference type="InterPro" id="IPR000182">
    <property type="entry name" value="GNAT_dom"/>
</dbReference>
<evidence type="ECO:0000259" key="2">
    <source>
        <dbReference type="PROSITE" id="PS51186"/>
    </source>
</evidence>
<sequence>MLIRPIQKKDDPKIAAIIRTSLEEVALNLPGTAYTDPQLDHLTDYYQEIPASAYFVVEVQGQIIAGAGFGPISNGICELQKCYVDSDFRGKGVGSFILAKVEEVASQMNYKQMYLESSSQLEKAIPFYHKMGYESLERPLPNQDNHFLMDIWMLKNLT</sequence>
<dbReference type="OrthoDB" id="5419426at2"/>
<dbReference type="PROSITE" id="PS51186">
    <property type="entry name" value="GNAT"/>
    <property type="match status" value="1"/>
</dbReference>
<accession>A0A2N8LDA0</accession>
<dbReference type="InterPro" id="IPR016181">
    <property type="entry name" value="Acyl_CoA_acyltransferase"/>
</dbReference>
<dbReference type="Pfam" id="PF00583">
    <property type="entry name" value="Acetyltransf_1"/>
    <property type="match status" value="1"/>
</dbReference>
<dbReference type="InterPro" id="IPR050769">
    <property type="entry name" value="NAT_camello-type"/>
</dbReference>
<feature type="domain" description="N-acetyltransferase" evidence="2">
    <location>
        <begin position="1"/>
        <end position="158"/>
    </location>
</feature>
<dbReference type="RefSeq" id="WP_102777064.1">
    <property type="nucleotide sequence ID" value="NZ_CBCSGP010000008.1"/>
</dbReference>
<reference evidence="3 4" key="1">
    <citation type="submission" date="2015-12" db="EMBL/GenBank/DDBJ databases">
        <title>Streptococcus penaeicida sp. nov.</title>
        <authorList>
            <person name="Gomez-Gil B."/>
            <person name="Morales-Covarrubias M."/>
        </authorList>
    </citation>
    <scope>NUCLEOTIDE SEQUENCE [LARGE SCALE GENOMIC DNA]</scope>
    <source>
        <strain evidence="3 4">CAIM 1838</strain>
    </source>
</reference>
<protein>
    <submittedName>
        <fullName evidence="3">Acetyltransferase</fullName>
    </submittedName>
</protein>
<dbReference type="Gene3D" id="3.40.630.30">
    <property type="match status" value="1"/>
</dbReference>
<dbReference type="PANTHER" id="PTHR13947:SF37">
    <property type="entry name" value="LD18367P"/>
    <property type="match status" value="1"/>
</dbReference>
<dbReference type="Proteomes" id="UP000235963">
    <property type="component" value="Unassembled WGS sequence"/>
</dbReference>
<dbReference type="CDD" id="cd04301">
    <property type="entry name" value="NAT_SF"/>
    <property type="match status" value="1"/>
</dbReference>
<organism evidence="3 4">
    <name type="scientific">Streptococcus penaeicida</name>
    <dbReference type="NCBI Taxonomy" id="1765960"/>
    <lineage>
        <taxon>Bacteria</taxon>
        <taxon>Bacillati</taxon>
        <taxon>Bacillota</taxon>
        <taxon>Bacilli</taxon>
        <taxon>Lactobacillales</taxon>
        <taxon>Streptococcaceae</taxon>
        <taxon>Streptococcus</taxon>
    </lineage>
</organism>
<dbReference type="GO" id="GO:0008080">
    <property type="term" value="F:N-acetyltransferase activity"/>
    <property type="evidence" value="ECO:0007669"/>
    <property type="project" value="InterPro"/>
</dbReference>
<dbReference type="SUPFAM" id="SSF55729">
    <property type="entry name" value="Acyl-CoA N-acyltransferases (Nat)"/>
    <property type="match status" value="1"/>
</dbReference>